<dbReference type="PANTHER" id="PTHR33154">
    <property type="entry name" value="TRANSCRIPTIONAL REGULATOR, ARSR FAMILY"/>
    <property type="match status" value="1"/>
</dbReference>
<dbReference type="EMBL" id="WTYA01000005">
    <property type="protein sequence ID" value="MXP28868.1"/>
    <property type="molecule type" value="Genomic_DNA"/>
</dbReference>
<evidence type="ECO:0000313" key="5">
    <source>
        <dbReference type="EMBL" id="MXP28868.1"/>
    </source>
</evidence>
<dbReference type="NCBIfam" id="NF033788">
    <property type="entry name" value="HTH_metalloreg"/>
    <property type="match status" value="1"/>
</dbReference>
<dbReference type="InterPro" id="IPR011991">
    <property type="entry name" value="ArsR-like_HTH"/>
</dbReference>
<protein>
    <submittedName>
        <fullName evidence="5">Metalloregulator ArsR/SmtB family transcription factor</fullName>
    </submittedName>
</protein>
<feature type="domain" description="HTH arsR-type" evidence="4">
    <location>
        <begin position="1"/>
        <end position="94"/>
    </location>
</feature>
<reference evidence="5 6" key="1">
    <citation type="submission" date="2019-12" db="EMBL/GenBank/DDBJ databases">
        <title>Genomic-based taxomic classification of the family Erythrobacteraceae.</title>
        <authorList>
            <person name="Xu L."/>
        </authorList>
    </citation>
    <scope>NUCLEOTIDE SEQUENCE [LARGE SCALE GENOMIC DNA]</scope>
    <source>
        <strain evidence="5 6">KEMB 9005-328</strain>
    </source>
</reference>
<dbReference type="GO" id="GO:0003700">
    <property type="term" value="F:DNA-binding transcription factor activity"/>
    <property type="evidence" value="ECO:0007669"/>
    <property type="project" value="InterPro"/>
</dbReference>
<dbReference type="SMART" id="SM00418">
    <property type="entry name" value="HTH_ARSR"/>
    <property type="match status" value="1"/>
</dbReference>
<sequence length="95" mass="10759">MQANAARATGLLKSMANETRLMILCQLVEQEMTVGDLMEHIPLSQSALSQHLAILRRETLVRTRREAQFVWYSLASEEAASVLQTLYDKFCRDCG</sequence>
<dbReference type="InterPro" id="IPR051081">
    <property type="entry name" value="HTH_MetalResp_TranReg"/>
</dbReference>
<dbReference type="PANTHER" id="PTHR33154:SF28">
    <property type="entry name" value="HTH-TYPE TRANSCRIPTIONAL REGULATOR YGAV-RELATED"/>
    <property type="match status" value="1"/>
</dbReference>
<accession>A0A845API6</accession>
<dbReference type="InterPro" id="IPR036390">
    <property type="entry name" value="WH_DNA-bd_sf"/>
</dbReference>
<evidence type="ECO:0000259" key="4">
    <source>
        <dbReference type="PROSITE" id="PS50987"/>
    </source>
</evidence>
<organism evidence="5 6">
    <name type="scientific">Qipengyuania algicida</name>
    <dbReference type="NCBI Taxonomy" id="1836209"/>
    <lineage>
        <taxon>Bacteria</taxon>
        <taxon>Pseudomonadati</taxon>
        <taxon>Pseudomonadota</taxon>
        <taxon>Alphaproteobacteria</taxon>
        <taxon>Sphingomonadales</taxon>
        <taxon>Erythrobacteraceae</taxon>
        <taxon>Qipengyuania</taxon>
    </lineage>
</organism>
<evidence type="ECO:0000256" key="1">
    <source>
        <dbReference type="ARBA" id="ARBA00023015"/>
    </source>
</evidence>
<dbReference type="SUPFAM" id="SSF46785">
    <property type="entry name" value="Winged helix' DNA-binding domain"/>
    <property type="match status" value="1"/>
</dbReference>
<dbReference type="GO" id="GO:0003677">
    <property type="term" value="F:DNA binding"/>
    <property type="evidence" value="ECO:0007669"/>
    <property type="project" value="UniProtKB-KW"/>
</dbReference>
<dbReference type="CDD" id="cd00090">
    <property type="entry name" value="HTH_ARSR"/>
    <property type="match status" value="1"/>
</dbReference>
<keyword evidence="1" id="KW-0805">Transcription regulation</keyword>
<proteinExistence type="predicted"/>
<keyword evidence="6" id="KW-1185">Reference proteome</keyword>
<dbReference type="PROSITE" id="PS50987">
    <property type="entry name" value="HTH_ARSR_2"/>
    <property type="match status" value="1"/>
</dbReference>
<dbReference type="AlphaFoldDB" id="A0A845API6"/>
<keyword evidence="3" id="KW-0804">Transcription</keyword>
<evidence type="ECO:0000256" key="3">
    <source>
        <dbReference type="ARBA" id="ARBA00023163"/>
    </source>
</evidence>
<evidence type="ECO:0000313" key="6">
    <source>
        <dbReference type="Proteomes" id="UP000439780"/>
    </source>
</evidence>
<comment type="caution">
    <text evidence="5">The sequence shown here is derived from an EMBL/GenBank/DDBJ whole genome shotgun (WGS) entry which is preliminary data.</text>
</comment>
<keyword evidence="2" id="KW-0238">DNA-binding</keyword>
<dbReference type="OrthoDB" id="194599at2"/>
<dbReference type="Pfam" id="PF01022">
    <property type="entry name" value="HTH_5"/>
    <property type="match status" value="1"/>
</dbReference>
<dbReference type="PRINTS" id="PR00778">
    <property type="entry name" value="HTHARSR"/>
</dbReference>
<gene>
    <name evidence="5" type="ORF">GRI58_08540</name>
</gene>
<dbReference type="Gene3D" id="1.10.10.10">
    <property type="entry name" value="Winged helix-like DNA-binding domain superfamily/Winged helix DNA-binding domain"/>
    <property type="match status" value="1"/>
</dbReference>
<evidence type="ECO:0000256" key="2">
    <source>
        <dbReference type="ARBA" id="ARBA00023125"/>
    </source>
</evidence>
<name>A0A845API6_9SPHN</name>
<dbReference type="InterPro" id="IPR036388">
    <property type="entry name" value="WH-like_DNA-bd_sf"/>
</dbReference>
<dbReference type="InterPro" id="IPR001845">
    <property type="entry name" value="HTH_ArsR_DNA-bd_dom"/>
</dbReference>
<dbReference type="Proteomes" id="UP000439780">
    <property type="component" value="Unassembled WGS sequence"/>
</dbReference>